<dbReference type="EMBL" id="QSJN01000001">
    <property type="protein sequence ID" value="RHD78329.1"/>
    <property type="molecule type" value="Genomic_DNA"/>
</dbReference>
<protein>
    <submittedName>
        <fullName evidence="6">O-antigen ligase domain-containing protein</fullName>
    </submittedName>
</protein>
<dbReference type="Proteomes" id="UP000284660">
    <property type="component" value="Unassembled WGS sequence"/>
</dbReference>
<dbReference type="PANTHER" id="PTHR37422:SF13">
    <property type="entry name" value="LIPOPOLYSACCHARIDE BIOSYNTHESIS PROTEIN PA4999-RELATED"/>
    <property type="match status" value="1"/>
</dbReference>
<accession>A0A3R6HES0</accession>
<evidence type="ECO:0000256" key="3">
    <source>
        <dbReference type="ARBA" id="ARBA00022989"/>
    </source>
</evidence>
<dbReference type="GO" id="GO:0016020">
    <property type="term" value="C:membrane"/>
    <property type="evidence" value="ECO:0007669"/>
    <property type="project" value="UniProtKB-SubCell"/>
</dbReference>
<evidence type="ECO:0000313" key="6">
    <source>
        <dbReference type="EMBL" id="RHD78329.1"/>
    </source>
</evidence>
<gene>
    <name evidence="6" type="ORF">DW782_03325</name>
</gene>
<dbReference type="Pfam" id="PF04932">
    <property type="entry name" value="Wzy_C"/>
    <property type="match status" value="1"/>
</dbReference>
<feature type="domain" description="O-antigen ligase-related" evidence="5">
    <location>
        <begin position="262"/>
        <end position="404"/>
    </location>
</feature>
<keyword evidence="4" id="KW-0472">Membrane</keyword>
<comment type="caution">
    <text evidence="6">The sequence shown here is derived from an EMBL/GenBank/DDBJ whole genome shotgun (WGS) entry which is preliminary data.</text>
</comment>
<keyword evidence="6" id="KW-0436">Ligase</keyword>
<evidence type="ECO:0000313" key="7">
    <source>
        <dbReference type="Proteomes" id="UP000284660"/>
    </source>
</evidence>
<keyword evidence="2" id="KW-0812">Transmembrane</keyword>
<evidence type="ECO:0000256" key="4">
    <source>
        <dbReference type="ARBA" id="ARBA00023136"/>
    </source>
</evidence>
<keyword evidence="3" id="KW-1133">Transmembrane helix</keyword>
<dbReference type="InterPro" id="IPR051533">
    <property type="entry name" value="WaaL-like"/>
</dbReference>
<dbReference type="RefSeq" id="WP_122115040.1">
    <property type="nucleotide sequence ID" value="NZ_JBDMPZ010000001.1"/>
</dbReference>
<proteinExistence type="predicted"/>
<name>A0A3R6HES0_PARDI</name>
<dbReference type="GO" id="GO:0016874">
    <property type="term" value="F:ligase activity"/>
    <property type="evidence" value="ECO:0007669"/>
    <property type="project" value="UniProtKB-KW"/>
</dbReference>
<evidence type="ECO:0000256" key="1">
    <source>
        <dbReference type="ARBA" id="ARBA00004141"/>
    </source>
</evidence>
<comment type="subcellular location">
    <subcellularLocation>
        <location evidence="1">Membrane</location>
        <topology evidence="1">Multi-pass membrane protein</topology>
    </subcellularLocation>
</comment>
<evidence type="ECO:0000259" key="5">
    <source>
        <dbReference type="Pfam" id="PF04932"/>
    </source>
</evidence>
<sequence length="487" mass="54592">METSRYIQEDNTSFKISQLFLVLGLGGIGISLLYNSIPVFILITLIPLFCVGGILLLRYPWLILFVIFTTNYFILGITRYIPIEGISVIMEILYMIALVLIFIQAALFQNIEWRRAFNILSIALCIWMGYCILEIINPTSSLEGWILSRGLIFNGLIIVIITSLLCTRYSILKAIIFCLSIFTLFAIIKTLMQKFIGFDSFETKWLNAGGATTHIIWSGIRYFSFFTDASNMGANMGAAIMFFGIASLYMRSALCKIYYSCIAILALYALFLSGTRGAIIVPLAGLALYTLISKQTKMVIGGASMLLFIYIFFAFTTIGQSNSSIRRIRTAFNPTKDASYIVRKENQKKLATYLKYKPFGEGLGLSGDGLGVKISTRFTTSIPTDSWYVKIWVETGIVGLILYLSMIFFTIGWGGWIIATQIKDLELKGLLSGLLCGIFGMFINAYANSFWGQFPTMIIAFMGLTFVLNGPYFDKEIRIKKLTVSNK</sequence>
<organism evidence="6 7">
    <name type="scientific">Parabacteroides distasonis</name>
    <dbReference type="NCBI Taxonomy" id="823"/>
    <lineage>
        <taxon>Bacteria</taxon>
        <taxon>Pseudomonadati</taxon>
        <taxon>Bacteroidota</taxon>
        <taxon>Bacteroidia</taxon>
        <taxon>Bacteroidales</taxon>
        <taxon>Tannerellaceae</taxon>
        <taxon>Parabacteroides</taxon>
    </lineage>
</organism>
<dbReference type="AlphaFoldDB" id="A0A3R6HES0"/>
<dbReference type="InterPro" id="IPR007016">
    <property type="entry name" value="O-antigen_ligase-rel_domated"/>
</dbReference>
<evidence type="ECO:0000256" key="2">
    <source>
        <dbReference type="ARBA" id="ARBA00022692"/>
    </source>
</evidence>
<reference evidence="6 7" key="1">
    <citation type="submission" date="2018-08" db="EMBL/GenBank/DDBJ databases">
        <title>A genome reference for cultivated species of the human gut microbiota.</title>
        <authorList>
            <person name="Zou Y."/>
            <person name="Xue W."/>
            <person name="Luo G."/>
        </authorList>
    </citation>
    <scope>NUCLEOTIDE SEQUENCE [LARGE SCALE GENOMIC DNA]</scope>
    <source>
        <strain evidence="6 7">AM30-4</strain>
    </source>
</reference>
<dbReference type="PANTHER" id="PTHR37422">
    <property type="entry name" value="TEICHURONIC ACID BIOSYNTHESIS PROTEIN TUAE"/>
    <property type="match status" value="1"/>
</dbReference>